<dbReference type="Gene3D" id="2.60.40.1250">
    <property type="entry name" value="Thiol:disulfide interchange protein DsbD, N-terminal domain"/>
    <property type="match status" value="1"/>
</dbReference>
<keyword evidence="16" id="KW-0676">Redox-active center</keyword>
<comment type="catalytic activity">
    <reaction evidence="18">
        <text>[protein]-dithiol + NAD(+) = [protein]-disulfide + NADH + H(+)</text>
        <dbReference type="Rhea" id="RHEA:18749"/>
        <dbReference type="Rhea" id="RHEA-COMP:10593"/>
        <dbReference type="Rhea" id="RHEA-COMP:10594"/>
        <dbReference type="ChEBI" id="CHEBI:15378"/>
        <dbReference type="ChEBI" id="CHEBI:29950"/>
        <dbReference type="ChEBI" id="CHEBI:50058"/>
        <dbReference type="ChEBI" id="CHEBI:57540"/>
        <dbReference type="ChEBI" id="CHEBI:57945"/>
        <dbReference type="EC" id="1.8.1.8"/>
    </reaction>
</comment>
<evidence type="ECO:0000256" key="15">
    <source>
        <dbReference type="ARBA" id="ARBA00023157"/>
    </source>
</evidence>
<dbReference type="InterPro" id="IPR028250">
    <property type="entry name" value="DsbDN"/>
</dbReference>
<keyword evidence="8 20" id="KW-0812">Transmembrane</keyword>
<feature type="transmembrane region" description="Helical" evidence="20">
    <location>
        <begin position="200"/>
        <end position="232"/>
    </location>
</feature>
<keyword evidence="13" id="KW-0520">NAD</keyword>
<evidence type="ECO:0000256" key="16">
    <source>
        <dbReference type="ARBA" id="ARBA00023284"/>
    </source>
</evidence>
<protein>
    <recommendedName>
        <fullName evidence="4">Thiol:disulfide interchange protein DsbD</fullName>
        <ecNumber evidence="3">1.8.1.8</ecNumber>
    </recommendedName>
    <alternativeName>
        <fullName evidence="17">Protein-disulfide reductase</fullName>
    </alternativeName>
</protein>
<evidence type="ECO:0000256" key="13">
    <source>
        <dbReference type="ARBA" id="ARBA00023027"/>
    </source>
</evidence>
<dbReference type="PANTHER" id="PTHR32234">
    <property type="entry name" value="THIOL:DISULFIDE INTERCHANGE PROTEIN DSBD"/>
    <property type="match status" value="1"/>
</dbReference>
<dbReference type="EMBL" id="UOFX01000011">
    <property type="protein sequence ID" value="VAX06149.1"/>
    <property type="molecule type" value="Genomic_DNA"/>
</dbReference>
<evidence type="ECO:0000256" key="12">
    <source>
        <dbReference type="ARBA" id="ARBA00023002"/>
    </source>
</evidence>
<reference evidence="22" key="1">
    <citation type="submission" date="2018-06" db="EMBL/GenBank/DDBJ databases">
        <authorList>
            <person name="Zhirakovskaya E."/>
        </authorList>
    </citation>
    <scope>NUCLEOTIDE SEQUENCE</scope>
</reference>
<feature type="transmembrane region" description="Helical" evidence="20">
    <location>
        <begin position="457"/>
        <end position="477"/>
    </location>
</feature>
<dbReference type="PANTHER" id="PTHR32234:SF0">
    <property type="entry name" value="THIOL:DISULFIDE INTERCHANGE PROTEIN DSBD"/>
    <property type="match status" value="1"/>
</dbReference>
<keyword evidence="10" id="KW-0249">Electron transport</keyword>
<feature type="transmembrane region" description="Helical" evidence="20">
    <location>
        <begin position="244"/>
        <end position="268"/>
    </location>
</feature>
<accession>A0A3B1AJX6</accession>
<evidence type="ECO:0000256" key="18">
    <source>
        <dbReference type="ARBA" id="ARBA00047388"/>
    </source>
</evidence>
<keyword evidence="6" id="KW-1003">Cell membrane</keyword>
<dbReference type="Gene3D" id="3.40.30.10">
    <property type="entry name" value="Glutaredoxin"/>
    <property type="match status" value="1"/>
</dbReference>
<evidence type="ECO:0000256" key="19">
    <source>
        <dbReference type="ARBA" id="ARBA00047804"/>
    </source>
</evidence>
<evidence type="ECO:0000256" key="10">
    <source>
        <dbReference type="ARBA" id="ARBA00022982"/>
    </source>
</evidence>
<dbReference type="PROSITE" id="PS00194">
    <property type="entry name" value="THIOREDOXIN_1"/>
    <property type="match status" value="1"/>
</dbReference>
<dbReference type="SUPFAM" id="SSF52833">
    <property type="entry name" value="Thioredoxin-like"/>
    <property type="match status" value="1"/>
</dbReference>
<dbReference type="Pfam" id="PF11412">
    <property type="entry name" value="DsbD_N"/>
    <property type="match status" value="1"/>
</dbReference>
<evidence type="ECO:0000256" key="9">
    <source>
        <dbReference type="ARBA" id="ARBA00022729"/>
    </source>
</evidence>
<dbReference type="InterPro" id="IPR036249">
    <property type="entry name" value="Thioredoxin-like_sf"/>
</dbReference>
<dbReference type="EC" id="1.8.1.8" evidence="3"/>
<dbReference type="NCBIfam" id="NF001419">
    <property type="entry name" value="PRK00293.1"/>
    <property type="match status" value="1"/>
</dbReference>
<dbReference type="Pfam" id="PF02683">
    <property type="entry name" value="DsbD_TM"/>
    <property type="match status" value="1"/>
</dbReference>
<organism evidence="22">
    <name type="scientific">hydrothermal vent metagenome</name>
    <dbReference type="NCBI Taxonomy" id="652676"/>
    <lineage>
        <taxon>unclassified sequences</taxon>
        <taxon>metagenomes</taxon>
        <taxon>ecological metagenomes</taxon>
    </lineage>
</organism>
<keyword evidence="7" id="KW-0997">Cell inner membrane</keyword>
<dbReference type="Pfam" id="PF13899">
    <property type="entry name" value="Thioredoxin_7"/>
    <property type="match status" value="1"/>
</dbReference>
<dbReference type="InterPro" id="IPR017937">
    <property type="entry name" value="Thioredoxin_CS"/>
</dbReference>
<dbReference type="GO" id="GO:0045454">
    <property type="term" value="P:cell redox homeostasis"/>
    <property type="evidence" value="ECO:0007669"/>
    <property type="project" value="TreeGrafter"/>
</dbReference>
<sequence length="619" mass="66813">MHNKRFKFLNYLLLLLAIPLSSQAEGFLSSLKFGSSDEPLRVEEAYKFSATVEGPNRLRLLWQIADETYLYNDKIEIRLTEGDGVSLGQYQLPKPKIKQDALRLDGTIGELPVYYSEIDLQIPLLRSNLEPQEITLEVKYQGCADIGLCYPPVTKTIQLSLPAATAISTALKPTIAPVQAANEPVAEQDRLANILTTGSIWLVLAVFFGAGLALSLTPCVFPMIPILSGIIAGHGEKITQSKGFILSLVYVLAMASTYTVIGVAAGLLGSNLQVTFQNPWILSSFAVVFVLLALSMFGFYDLQLPSSLQSKLTEITNKQQSGSLIGVAIMGFLSALIVGPCVAPPLAAALIVIGQTGDWQRGGLSLFALSMGMGTPLLLLGASAGKLLPKAGRWMDAVKAVFGVGLLAVAIVMLERIIPPAFAMALWGLLLITSAIYMGALRILPVEATGWARLWKGLGVAMLVYGALMLVGVAAGGKDTIQPLRGLTMAANAYEASHAVFRPIKTVADLDRELAAASSQGKPVMLDFYADWCVSCKEMERYTFSDPGVIKALDNYILLQADLTAYDDEDKALIEGRFGLPGPPGIIFFDRNGQERRNYRVIGYMSAEEFAAHARQALL</sequence>
<dbReference type="CDD" id="cd02953">
    <property type="entry name" value="DsbDgamma"/>
    <property type="match status" value="1"/>
</dbReference>
<evidence type="ECO:0000313" key="22">
    <source>
        <dbReference type="EMBL" id="VAX06149.1"/>
    </source>
</evidence>
<evidence type="ECO:0000256" key="2">
    <source>
        <dbReference type="ARBA" id="ARBA00007241"/>
    </source>
</evidence>
<evidence type="ECO:0000256" key="4">
    <source>
        <dbReference type="ARBA" id="ARBA00013830"/>
    </source>
</evidence>
<feature type="domain" description="Thioredoxin" evidence="21">
    <location>
        <begin position="483"/>
        <end position="619"/>
    </location>
</feature>
<dbReference type="HAMAP" id="MF_00399">
    <property type="entry name" value="DbsD"/>
    <property type="match status" value="1"/>
</dbReference>
<dbReference type="SUPFAM" id="SSF74863">
    <property type="entry name" value="Thiol:disulfide interchange protein DsbD, N-terminal domain (DsbD-alpha)"/>
    <property type="match status" value="1"/>
</dbReference>
<evidence type="ECO:0000256" key="8">
    <source>
        <dbReference type="ARBA" id="ARBA00022692"/>
    </source>
</evidence>
<dbReference type="GO" id="GO:0017004">
    <property type="term" value="P:cytochrome complex assembly"/>
    <property type="evidence" value="ECO:0007669"/>
    <property type="project" value="InterPro"/>
</dbReference>
<dbReference type="InterPro" id="IPR035671">
    <property type="entry name" value="DsbD_gamma"/>
</dbReference>
<evidence type="ECO:0000256" key="6">
    <source>
        <dbReference type="ARBA" id="ARBA00022475"/>
    </source>
</evidence>
<dbReference type="InterPro" id="IPR013766">
    <property type="entry name" value="Thioredoxin_domain"/>
</dbReference>
<evidence type="ECO:0000256" key="17">
    <source>
        <dbReference type="ARBA" id="ARBA00032465"/>
    </source>
</evidence>
<evidence type="ECO:0000256" key="1">
    <source>
        <dbReference type="ARBA" id="ARBA00004429"/>
    </source>
</evidence>
<feature type="transmembrane region" description="Helical" evidence="20">
    <location>
        <begin position="365"/>
        <end position="388"/>
    </location>
</feature>
<evidence type="ECO:0000259" key="21">
    <source>
        <dbReference type="PROSITE" id="PS51352"/>
    </source>
</evidence>
<keyword evidence="14 20" id="KW-0472">Membrane</keyword>
<keyword evidence="11 20" id="KW-1133">Transmembrane helix</keyword>
<dbReference type="PROSITE" id="PS51352">
    <property type="entry name" value="THIOREDOXIN_2"/>
    <property type="match status" value="1"/>
</dbReference>
<name>A0A3B1AJX6_9ZZZZ</name>
<feature type="transmembrane region" description="Helical" evidence="20">
    <location>
        <begin position="424"/>
        <end position="445"/>
    </location>
</feature>
<keyword evidence="9" id="KW-0732">Signal</keyword>
<evidence type="ECO:0000256" key="14">
    <source>
        <dbReference type="ARBA" id="ARBA00023136"/>
    </source>
</evidence>
<dbReference type="GO" id="GO:0005886">
    <property type="term" value="C:plasma membrane"/>
    <property type="evidence" value="ECO:0007669"/>
    <property type="project" value="UniProtKB-SubCell"/>
</dbReference>
<dbReference type="AlphaFoldDB" id="A0A3B1AJX6"/>
<keyword evidence="15" id="KW-1015">Disulfide bond</keyword>
<keyword evidence="12 22" id="KW-0560">Oxidoreductase</keyword>
<comment type="similarity">
    <text evidence="2">Belongs to the thioredoxin family. DsbD subfamily.</text>
</comment>
<feature type="transmembrane region" description="Helical" evidence="20">
    <location>
        <begin position="323"/>
        <end position="353"/>
    </location>
</feature>
<evidence type="ECO:0000256" key="5">
    <source>
        <dbReference type="ARBA" id="ARBA00022448"/>
    </source>
</evidence>
<evidence type="ECO:0000256" key="7">
    <source>
        <dbReference type="ARBA" id="ARBA00022519"/>
    </source>
</evidence>
<feature type="transmembrane region" description="Helical" evidence="20">
    <location>
        <begin position="400"/>
        <end position="418"/>
    </location>
</feature>
<evidence type="ECO:0000256" key="3">
    <source>
        <dbReference type="ARBA" id="ARBA00012612"/>
    </source>
</evidence>
<evidence type="ECO:0000256" key="11">
    <source>
        <dbReference type="ARBA" id="ARBA00022989"/>
    </source>
</evidence>
<dbReference type="InterPro" id="IPR036929">
    <property type="entry name" value="DsbDN_sf"/>
</dbReference>
<comment type="subcellular location">
    <subcellularLocation>
        <location evidence="1">Cell inner membrane</location>
        <topology evidence="1">Multi-pass membrane protein</topology>
    </subcellularLocation>
</comment>
<feature type="transmembrane region" description="Helical" evidence="20">
    <location>
        <begin position="280"/>
        <end position="302"/>
    </location>
</feature>
<dbReference type="InterPro" id="IPR003834">
    <property type="entry name" value="Cyt_c_assmbl_TM_dom"/>
</dbReference>
<proteinExistence type="inferred from homology"/>
<gene>
    <name evidence="22" type="ORF">MNBD_GAMMA26-941</name>
</gene>
<dbReference type="GO" id="GO:0047134">
    <property type="term" value="F:protein-disulfide reductase [NAD(P)H] activity"/>
    <property type="evidence" value="ECO:0007669"/>
    <property type="project" value="UniProtKB-EC"/>
</dbReference>
<evidence type="ECO:0000256" key="20">
    <source>
        <dbReference type="SAM" id="Phobius"/>
    </source>
</evidence>
<dbReference type="InterPro" id="IPR022910">
    <property type="entry name" value="Thiol_diS_interchange_DbsD"/>
</dbReference>
<keyword evidence="5" id="KW-0813">Transport</keyword>
<comment type="catalytic activity">
    <reaction evidence="19">
        <text>[protein]-dithiol + NADP(+) = [protein]-disulfide + NADPH + H(+)</text>
        <dbReference type="Rhea" id="RHEA:18753"/>
        <dbReference type="Rhea" id="RHEA-COMP:10593"/>
        <dbReference type="Rhea" id="RHEA-COMP:10594"/>
        <dbReference type="ChEBI" id="CHEBI:15378"/>
        <dbReference type="ChEBI" id="CHEBI:29950"/>
        <dbReference type="ChEBI" id="CHEBI:50058"/>
        <dbReference type="ChEBI" id="CHEBI:57783"/>
        <dbReference type="ChEBI" id="CHEBI:58349"/>
        <dbReference type="EC" id="1.8.1.8"/>
    </reaction>
</comment>